<feature type="transmembrane region" description="Helical" evidence="7">
    <location>
        <begin position="6"/>
        <end position="27"/>
    </location>
</feature>
<comment type="similarity">
    <text evidence="2">Belongs to the cytochrome P450 family.</text>
</comment>
<comment type="caution">
    <text evidence="8">The sequence shown here is derived from an EMBL/GenBank/DDBJ whole genome shotgun (WGS) entry which is preliminary data.</text>
</comment>
<dbReference type="RefSeq" id="XP_066716018.1">
    <property type="nucleotide sequence ID" value="XM_066856749.1"/>
</dbReference>
<comment type="cofactor">
    <cofactor evidence="1">
        <name>heme</name>
        <dbReference type="ChEBI" id="CHEBI:30413"/>
    </cofactor>
</comment>
<dbReference type="PANTHER" id="PTHR24287">
    <property type="entry name" value="P450, PUTATIVE (EUROFUNG)-RELATED"/>
    <property type="match status" value="1"/>
</dbReference>
<accession>A0ABR1VBZ3</accession>
<evidence type="ECO:0000256" key="2">
    <source>
        <dbReference type="ARBA" id="ARBA00010617"/>
    </source>
</evidence>
<dbReference type="Proteomes" id="UP001480595">
    <property type="component" value="Unassembled WGS sequence"/>
</dbReference>
<keyword evidence="9" id="KW-1185">Reference proteome</keyword>
<keyword evidence="3" id="KW-0479">Metal-binding</keyword>
<keyword evidence="6" id="KW-0503">Monooxygenase</keyword>
<reference evidence="8 9" key="1">
    <citation type="submission" date="2023-01" db="EMBL/GenBank/DDBJ databases">
        <title>Analysis of 21 Apiospora genomes using comparative genomics revels a genus with tremendous synthesis potential of carbohydrate active enzymes and secondary metabolites.</title>
        <authorList>
            <person name="Sorensen T."/>
        </authorList>
    </citation>
    <scope>NUCLEOTIDE SEQUENCE [LARGE SCALE GENOMIC DNA]</scope>
    <source>
        <strain evidence="8 9">CBS 135458</strain>
    </source>
</reference>
<sequence>MHLTTFSQVCPILLFSHLSITYLLHYANRWSSAKQVRESRRCKEGKVERLWDILGIGKIIASVKAVLEENPSEYLDTLWDAYGDTYVASFLGVRVAFTRDAANLKHVLNGRWLDFDAAKNFHEHMMRDCQVPERQTPYQKQFIQSAARVPRNVAWLGNLGPLSQYLPQGP</sequence>
<dbReference type="InterPro" id="IPR047146">
    <property type="entry name" value="Cyt_P450_E_CYP52_fungi"/>
</dbReference>
<dbReference type="PANTHER" id="PTHR24287:SF17">
    <property type="entry name" value="P450, PUTATIVE (EUROFUNG)-RELATED"/>
    <property type="match status" value="1"/>
</dbReference>
<evidence type="ECO:0000256" key="1">
    <source>
        <dbReference type="ARBA" id="ARBA00001971"/>
    </source>
</evidence>
<keyword evidence="5" id="KW-0408">Iron</keyword>
<organism evidence="8 9">
    <name type="scientific">Apiospora phragmitis</name>
    <dbReference type="NCBI Taxonomy" id="2905665"/>
    <lineage>
        <taxon>Eukaryota</taxon>
        <taxon>Fungi</taxon>
        <taxon>Dikarya</taxon>
        <taxon>Ascomycota</taxon>
        <taxon>Pezizomycotina</taxon>
        <taxon>Sordariomycetes</taxon>
        <taxon>Xylariomycetidae</taxon>
        <taxon>Amphisphaeriales</taxon>
        <taxon>Apiosporaceae</taxon>
        <taxon>Apiospora</taxon>
    </lineage>
</organism>
<keyword evidence="7" id="KW-1133">Transmembrane helix</keyword>
<keyword evidence="7" id="KW-0812">Transmembrane</keyword>
<evidence type="ECO:0000256" key="7">
    <source>
        <dbReference type="SAM" id="Phobius"/>
    </source>
</evidence>
<evidence type="ECO:0000313" key="8">
    <source>
        <dbReference type="EMBL" id="KAK8068724.1"/>
    </source>
</evidence>
<dbReference type="EMBL" id="JAQQWL010000006">
    <property type="protein sequence ID" value="KAK8068724.1"/>
    <property type="molecule type" value="Genomic_DNA"/>
</dbReference>
<evidence type="ECO:0000256" key="4">
    <source>
        <dbReference type="ARBA" id="ARBA00023002"/>
    </source>
</evidence>
<gene>
    <name evidence="8" type="ORF">PG994_005340</name>
</gene>
<evidence type="ECO:0000313" key="9">
    <source>
        <dbReference type="Proteomes" id="UP001480595"/>
    </source>
</evidence>
<evidence type="ECO:0000256" key="5">
    <source>
        <dbReference type="ARBA" id="ARBA00023004"/>
    </source>
</evidence>
<keyword evidence="4" id="KW-0560">Oxidoreductase</keyword>
<evidence type="ECO:0000256" key="3">
    <source>
        <dbReference type="ARBA" id="ARBA00022723"/>
    </source>
</evidence>
<protein>
    <submittedName>
        <fullName evidence="8">Uncharacterized protein</fullName>
    </submittedName>
</protein>
<dbReference type="GeneID" id="92089812"/>
<evidence type="ECO:0000256" key="6">
    <source>
        <dbReference type="ARBA" id="ARBA00023033"/>
    </source>
</evidence>
<keyword evidence="7" id="KW-0472">Membrane</keyword>
<proteinExistence type="inferred from homology"/>
<name>A0ABR1VBZ3_9PEZI</name>